<protein>
    <recommendedName>
        <fullName evidence="2">Porin</fullName>
    </recommendedName>
</protein>
<dbReference type="InterPro" id="IPR011486">
    <property type="entry name" value="BBP2"/>
</dbReference>
<dbReference type="EMBL" id="VSSQ01001043">
    <property type="protein sequence ID" value="MPM04489.1"/>
    <property type="molecule type" value="Genomic_DNA"/>
</dbReference>
<dbReference type="AlphaFoldDB" id="A0A644WLJ7"/>
<sequence>MKFTYNSLIVLSIFGLLSAKSNSLNAQNSLSEAEKQSIIQQVKKEVLDSLKEKPKKPFGQISDAFSISGYLETYYTYDFGNPSNHTRPSFTYSHNRHNEINLNLGYIKAAFNTDKVRANLALAAGTYMNANYASEPNVLKNIYEANGGFKISKKHDLWIDAGIFSSHIGFESAVGKDNWTLTRSLFADNSPYFETGAKISYTTPNGKWFLSGLVLNGWQRIHRVDGNNLPAFGHQITYKPNSKITLNSSSFVGSDKPDSTRQMRYFHNLYGIFQVHEKFGVTVGFDIGAEQKSKGSSAYNTWFTPVLLLKVNATEKLSITARGEYFSDANGVIIATGTPNNFQAFGYSLNLDYQIHNNVLWRIEGRGFTSKDKVFMMNEKANNNNVFITTAIAISF</sequence>
<evidence type="ECO:0000313" key="1">
    <source>
        <dbReference type="EMBL" id="MPM04489.1"/>
    </source>
</evidence>
<accession>A0A644WLJ7</accession>
<comment type="caution">
    <text evidence="1">The sequence shown here is derived from an EMBL/GenBank/DDBJ whole genome shotgun (WGS) entry which is preliminary data.</text>
</comment>
<organism evidence="1">
    <name type="scientific">bioreactor metagenome</name>
    <dbReference type="NCBI Taxonomy" id="1076179"/>
    <lineage>
        <taxon>unclassified sequences</taxon>
        <taxon>metagenomes</taxon>
        <taxon>ecological metagenomes</taxon>
    </lineage>
</organism>
<evidence type="ECO:0008006" key="2">
    <source>
        <dbReference type="Google" id="ProtNLM"/>
    </source>
</evidence>
<proteinExistence type="predicted"/>
<name>A0A644WLJ7_9ZZZZ</name>
<gene>
    <name evidence="1" type="ORF">SDC9_50766</name>
</gene>
<dbReference type="Pfam" id="PF07642">
    <property type="entry name" value="BBP2"/>
    <property type="match status" value="1"/>
</dbReference>
<reference evidence="1" key="1">
    <citation type="submission" date="2019-08" db="EMBL/GenBank/DDBJ databases">
        <authorList>
            <person name="Kucharzyk K."/>
            <person name="Murdoch R.W."/>
            <person name="Higgins S."/>
            <person name="Loffler F."/>
        </authorList>
    </citation>
    <scope>NUCLEOTIDE SEQUENCE</scope>
</reference>